<organism evidence="2 3">
    <name type="scientific">Sphaerulina musiva (strain SO2202)</name>
    <name type="common">Poplar stem canker fungus</name>
    <name type="synonym">Septoria musiva</name>
    <dbReference type="NCBI Taxonomy" id="692275"/>
    <lineage>
        <taxon>Eukaryota</taxon>
        <taxon>Fungi</taxon>
        <taxon>Dikarya</taxon>
        <taxon>Ascomycota</taxon>
        <taxon>Pezizomycotina</taxon>
        <taxon>Dothideomycetes</taxon>
        <taxon>Dothideomycetidae</taxon>
        <taxon>Mycosphaerellales</taxon>
        <taxon>Mycosphaerellaceae</taxon>
        <taxon>Sphaerulina</taxon>
    </lineage>
</organism>
<dbReference type="InterPro" id="IPR021765">
    <property type="entry name" value="UstYa-like"/>
</dbReference>
<dbReference type="RefSeq" id="XP_016762592.1">
    <property type="nucleotide sequence ID" value="XM_016902474.1"/>
</dbReference>
<dbReference type="eggNOG" id="ENOG502T1QG">
    <property type="taxonomic scope" value="Eukaryota"/>
</dbReference>
<evidence type="ECO:0000313" key="2">
    <source>
        <dbReference type="EMBL" id="EMF14471.1"/>
    </source>
</evidence>
<name>M3C2J0_SPHMS</name>
<dbReference type="OMA" id="WIGHIAL"/>
<dbReference type="GO" id="GO:0043386">
    <property type="term" value="P:mycotoxin biosynthetic process"/>
    <property type="evidence" value="ECO:0007669"/>
    <property type="project" value="InterPro"/>
</dbReference>
<keyword evidence="3" id="KW-1185">Reference proteome</keyword>
<dbReference type="HOGENOM" id="CLU_1070260_0_0_1"/>
<accession>M3C2J0</accession>
<evidence type="ECO:0000313" key="3">
    <source>
        <dbReference type="Proteomes" id="UP000016931"/>
    </source>
</evidence>
<dbReference type="Proteomes" id="UP000016931">
    <property type="component" value="Unassembled WGS sequence"/>
</dbReference>
<dbReference type="OrthoDB" id="3687641at2759"/>
<dbReference type="EMBL" id="KB456262">
    <property type="protein sequence ID" value="EMF14471.1"/>
    <property type="molecule type" value="Genomic_DNA"/>
</dbReference>
<dbReference type="PANTHER" id="PTHR33365:SF7">
    <property type="entry name" value="TAT PATHWAY SIGNAL SEQUENCE"/>
    <property type="match status" value="1"/>
</dbReference>
<evidence type="ECO:0000256" key="1">
    <source>
        <dbReference type="ARBA" id="ARBA00035112"/>
    </source>
</evidence>
<dbReference type="STRING" id="692275.M3C2J0"/>
<comment type="similarity">
    <text evidence="1">Belongs to the ustYa family.</text>
</comment>
<reference evidence="2 3" key="1">
    <citation type="journal article" date="2012" name="PLoS Pathog.">
        <title>Diverse lifestyles and strategies of plant pathogenesis encoded in the genomes of eighteen Dothideomycetes fungi.</title>
        <authorList>
            <person name="Ohm R.A."/>
            <person name="Feau N."/>
            <person name="Henrissat B."/>
            <person name="Schoch C.L."/>
            <person name="Horwitz B.A."/>
            <person name="Barry K.W."/>
            <person name="Condon B.J."/>
            <person name="Copeland A.C."/>
            <person name="Dhillon B."/>
            <person name="Glaser F."/>
            <person name="Hesse C.N."/>
            <person name="Kosti I."/>
            <person name="LaButti K."/>
            <person name="Lindquist E.A."/>
            <person name="Lucas S."/>
            <person name="Salamov A.A."/>
            <person name="Bradshaw R.E."/>
            <person name="Ciuffetti L."/>
            <person name="Hamelin R.C."/>
            <person name="Kema G.H.J."/>
            <person name="Lawrence C."/>
            <person name="Scott J.A."/>
            <person name="Spatafora J.W."/>
            <person name="Turgeon B.G."/>
            <person name="de Wit P.J.G.M."/>
            <person name="Zhong S."/>
            <person name="Goodwin S.B."/>
            <person name="Grigoriev I.V."/>
        </authorList>
    </citation>
    <scope>NUCLEOTIDE SEQUENCE [LARGE SCALE GENOMIC DNA]</scope>
    <source>
        <strain evidence="2 3">SO2202</strain>
    </source>
</reference>
<dbReference type="PANTHER" id="PTHR33365">
    <property type="entry name" value="YALI0B05434P"/>
    <property type="match status" value="1"/>
</dbReference>
<sequence>MAVTPLAILSSWYPQLLQRNIEKSRDAGKRLDRRSLAYRLSKKDAEDSTIIDITKAAFRPILKHFDMNNAGLVSLPENIPFVGPPRPEHETAWEDLLSGFNVRISQKEVAGAPFESYELRDGSGDLWATPYVFHNLHCLKLFRELWYPERYPLSWELAKPKPDGNISDHHEHCLEAIRQAIMCQGDLTLLGWQWHEQVGNAPNPVRQLHGYPHLCVDWRKIQTWASDRKLDVWNVTVMGPGVVADGATRLQKTTMQQAAS</sequence>
<gene>
    <name evidence="2" type="ORF">SEPMUDRAFT_132124</name>
</gene>
<dbReference type="Pfam" id="PF11807">
    <property type="entry name" value="UstYa"/>
    <property type="match status" value="1"/>
</dbReference>
<protein>
    <submittedName>
        <fullName evidence="2">Uncharacterized protein</fullName>
    </submittedName>
</protein>
<dbReference type="AlphaFoldDB" id="M3C2J0"/>
<proteinExistence type="inferred from homology"/>
<dbReference type="GeneID" id="27899611"/>